<proteinExistence type="predicted"/>
<dbReference type="AlphaFoldDB" id="A0A916DWI7"/>
<protein>
    <submittedName>
        <fullName evidence="1">Uncharacterized protein</fullName>
    </submittedName>
</protein>
<accession>A0A916DWI7</accession>
<dbReference type="KEGG" id="aup:AsAng_0063000"/>
<dbReference type="Proteomes" id="UP001060919">
    <property type="component" value="Chromosome"/>
</dbReference>
<keyword evidence="2" id="KW-1185">Reference proteome</keyword>
<sequence length="101" mass="11664">MSLIQSLLNYLKKKNTAEEQKYPEGYCPNCWGRYEYGDHLYEAVQKENLDINTNESDVGWVQSYANKHFAGIALKRQGNGEELICPKCKTSYQHSDEHTNS</sequence>
<dbReference type="EMBL" id="AP026867">
    <property type="protein sequence ID" value="BDS15516.1"/>
    <property type="molecule type" value="Genomic_DNA"/>
</dbReference>
<organism evidence="1 2">
    <name type="scientific">Aureispira anguillae</name>
    <dbReference type="NCBI Taxonomy" id="2864201"/>
    <lineage>
        <taxon>Bacteria</taxon>
        <taxon>Pseudomonadati</taxon>
        <taxon>Bacteroidota</taxon>
        <taxon>Saprospiria</taxon>
        <taxon>Saprospirales</taxon>
        <taxon>Saprospiraceae</taxon>
        <taxon>Aureispira</taxon>
    </lineage>
</organism>
<gene>
    <name evidence="1" type="ORF">AsAng_0063000</name>
</gene>
<reference evidence="1" key="1">
    <citation type="submission" date="2022-09" db="EMBL/GenBank/DDBJ databases">
        <title>Aureispira anguillicida sp. nov., isolated from Leptocephalus of Japanese eel Anguilla japonica.</title>
        <authorList>
            <person name="Yuasa K."/>
            <person name="Mekata T."/>
            <person name="Ikunari K."/>
        </authorList>
    </citation>
    <scope>NUCLEOTIDE SEQUENCE</scope>
    <source>
        <strain evidence="1">EL160426</strain>
    </source>
</reference>
<evidence type="ECO:0000313" key="1">
    <source>
        <dbReference type="EMBL" id="BDS15516.1"/>
    </source>
</evidence>
<evidence type="ECO:0000313" key="2">
    <source>
        <dbReference type="Proteomes" id="UP001060919"/>
    </source>
</evidence>
<dbReference type="RefSeq" id="WP_264790662.1">
    <property type="nucleotide sequence ID" value="NZ_AP026867.1"/>
</dbReference>
<name>A0A916DWI7_9BACT</name>